<evidence type="ECO:0000259" key="6">
    <source>
        <dbReference type="PROSITE" id="PS50885"/>
    </source>
</evidence>
<accession>A0ABX0JG90</accession>
<dbReference type="Gene3D" id="3.30.450.20">
    <property type="entry name" value="PAS domain"/>
    <property type="match status" value="1"/>
</dbReference>
<dbReference type="RefSeq" id="WP_166158719.1">
    <property type="nucleotide sequence ID" value="NZ_JAAOIW010000046.1"/>
</dbReference>
<dbReference type="InterPro" id="IPR003660">
    <property type="entry name" value="HAMP_dom"/>
</dbReference>
<organism evidence="7 8">
    <name type="scientific">Paenibacillus agricola</name>
    <dbReference type="NCBI Taxonomy" id="2716264"/>
    <lineage>
        <taxon>Bacteria</taxon>
        <taxon>Bacillati</taxon>
        <taxon>Bacillota</taxon>
        <taxon>Bacilli</taxon>
        <taxon>Bacillales</taxon>
        <taxon>Paenibacillaceae</taxon>
        <taxon>Paenibacillus</taxon>
    </lineage>
</organism>
<sequence length="141" mass="16342">MSINLPKYTTRKDEIGRLAFAIQKMTVNLRELFDNLESQNEEIIAQNTEIREQQQTTEHLLKEKDQLYALSFDLIVVSTLDGTFRDINPAWETTLGYSKEEMLAHPLTSLVHPKDMEETVDKFTKLRVLCGKQTPNRPENC</sequence>
<comment type="caution">
    <text evidence="7">The sequence shown here is derived from an EMBL/GenBank/DDBJ whole genome shotgun (WGS) entry which is preliminary data.</text>
</comment>
<dbReference type="Pfam" id="PF00989">
    <property type="entry name" value="PAS"/>
    <property type="match status" value="1"/>
</dbReference>
<comment type="subcellular location">
    <subcellularLocation>
        <location evidence="1">Cell membrane</location>
    </subcellularLocation>
</comment>
<dbReference type="NCBIfam" id="TIGR00229">
    <property type="entry name" value="sensory_box"/>
    <property type="match status" value="1"/>
</dbReference>
<dbReference type="InterPro" id="IPR013767">
    <property type="entry name" value="PAS_fold"/>
</dbReference>
<evidence type="ECO:0000259" key="5">
    <source>
        <dbReference type="PROSITE" id="PS50112"/>
    </source>
</evidence>
<feature type="domain" description="HAMP" evidence="6">
    <location>
        <begin position="9"/>
        <end position="34"/>
    </location>
</feature>
<evidence type="ECO:0000256" key="3">
    <source>
        <dbReference type="ARBA" id="ARBA00023136"/>
    </source>
</evidence>
<dbReference type="EMBL" id="JAAOIW010000046">
    <property type="protein sequence ID" value="NHN35587.1"/>
    <property type="molecule type" value="Genomic_DNA"/>
</dbReference>
<proteinExistence type="predicted"/>
<protein>
    <submittedName>
        <fullName evidence="7">PAS domain S-box protein</fullName>
    </submittedName>
</protein>
<keyword evidence="4" id="KW-0175">Coiled coil</keyword>
<dbReference type="PROSITE" id="PS50885">
    <property type="entry name" value="HAMP"/>
    <property type="match status" value="1"/>
</dbReference>
<dbReference type="PROSITE" id="PS50112">
    <property type="entry name" value="PAS"/>
    <property type="match status" value="1"/>
</dbReference>
<keyword evidence="3" id="KW-0472">Membrane</keyword>
<keyword evidence="8" id="KW-1185">Reference proteome</keyword>
<dbReference type="Gene3D" id="6.10.250.1910">
    <property type="match status" value="1"/>
</dbReference>
<evidence type="ECO:0000256" key="4">
    <source>
        <dbReference type="SAM" id="Coils"/>
    </source>
</evidence>
<keyword evidence="2" id="KW-1003">Cell membrane</keyword>
<gene>
    <name evidence="7" type="ORF">G9U52_38545</name>
</gene>
<dbReference type="SUPFAM" id="SSF55785">
    <property type="entry name" value="PYP-like sensor domain (PAS domain)"/>
    <property type="match status" value="1"/>
</dbReference>
<dbReference type="InterPro" id="IPR035965">
    <property type="entry name" value="PAS-like_dom_sf"/>
</dbReference>
<dbReference type="Proteomes" id="UP001165962">
    <property type="component" value="Unassembled WGS sequence"/>
</dbReference>
<reference evidence="7" key="1">
    <citation type="submission" date="2020-03" db="EMBL/GenBank/DDBJ databases">
        <title>Draft sequencing of Paenibacilllus sp. S3N08.</title>
        <authorList>
            <person name="Kim D.-U."/>
        </authorList>
    </citation>
    <scope>NUCLEOTIDE SEQUENCE</scope>
    <source>
        <strain evidence="7">S3N08</strain>
    </source>
</reference>
<feature type="coiled-coil region" evidence="4">
    <location>
        <begin position="22"/>
        <end position="56"/>
    </location>
</feature>
<dbReference type="InterPro" id="IPR000014">
    <property type="entry name" value="PAS"/>
</dbReference>
<evidence type="ECO:0000313" key="8">
    <source>
        <dbReference type="Proteomes" id="UP001165962"/>
    </source>
</evidence>
<name>A0ABX0JG90_9BACL</name>
<feature type="domain" description="PAS" evidence="5">
    <location>
        <begin position="75"/>
        <end position="118"/>
    </location>
</feature>
<dbReference type="SMART" id="SM00091">
    <property type="entry name" value="PAS"/>
    <property type="match status" value="1"/>
</dbReference>
<evidence type="ECO:0000256" key="2">
    <source>
        <dbReference type="ARBA" id="ARBA00022475"/>
    </source>
</evidence>
<dbReference type="CDD" id="cd00130">
    <property type="entry name" value="PAS"/>
    <property type="match status" value="1"/>
</dbReference>
<evidence type="ECO:0000256" key="1">
    <source>
        <dbReference type="ARBA" id="ARBA00004236"/>
    </source>
</evidence>
<evidence type="ECO:0000313" key="7">
    <source>
        <dbReference type="EMBL" id="NHN35587.1"/>
    </source>
</evidence>